<dbReference type="Proteomes" id="UP000824048">
    <property type="component" value="Unassembled WGS sequence"/>
</dbReference>
<proteinExistence type="predicted"/>
<accession>A0A9D2ES23</accession>
<keyword evidence="1" id="KW-0812">Transmembrane</keyword>
<dbReference type="AlphaFoldDB" id="A0A9D2ES23"/>
<evidence type="ECO:0000313" key="3">
    <source>
        <dbReference type="Proteomes" id="UP000824048"/>
    </source>
</evidence>
<reference evidence="2" key="1">
    <citation type="journal article" date="2021" name="PeerJ">
        <title>Extensive microbial diversity within the chicken gut microbiome revealed by metagenomics and culture.</title>
        <authorList>
            <person name="Gilroy R."/>
            <person name="Ravi A."/>
            <person name="Getino M."/>
            <person name="Pursley I."/>
            <person name="Horton D.L."/>
            <person name="Alikhan N.F."/>
            <person name="Baker D."/>
            <person name="Gharbi K."/>
            <person name="Hall N."/>
            <person name="Watson M."/>
            <person name="Adriaenssens E.M."/>
            <person name="Foster-Nyarko E."/>
            <person name="Jarju S."/>
            <person name="Secka A."/>
            <person name="Antonio M."/>
            <person name="Oren A."/>
            <person name="Chaudhuri R.R."/>
            <person name="La Ragione R."/>
            <person name="Hildebrand F."/>
            <person name="Pallen M.J."/>
        </authorList>
    </citation>
    <scope>NUCLEOTIDE SEQUENCE</scope>
    <source>
        <strain evidence="2">ChiSxjej1B13-11774</strain>
    </source>
</reference>
<sequence length="84" mass="9496">MQNDFPAERRSMLPHGFALFSFSMFSGPILGVMTAITAHMQCKGGGQIHWELKIAINRHFHKAHLSGRNTLYQKRKIDGSNITI</sequence>
<reference evidence="2" key="2">
    <citation type="submission" date="2021-04" db="EMBL/GenBank/DDBJ databases">
        <authorList>
            <person name="Gilroy R."/>
        </authorList>
    </citation>
    <scope>NUCLEOTIDE SEQUENCE</scope>
    <source>
        <strain evidence="2">ChiSxjej1B13-11774</strain>
    </source>
</reference>
<organism evidence="2 3">
    <name type="scientific">Candidatus Gemmiger excrementigallinarum</name>
    <dbReference type="NCBI Taxonomy" id="2838609"/>
    <lineage>
        <taxon>Bacteria</taxon>
        <taxon>Bacillati</taxon>
        <taxon>Bacillota</taxon>
        <taxon>Clostridia</taxon>
        <taxon>Eubacteriales</taxon>
        <taxon>Gemmiger</taxon>
    </lineage>
</organism>
<dbReference type="EMBL" id="DXBP01000049">
    <property type="protein sequence ID" value="HIZ42460.1"/>
    <property type="molecule type" value="Genomic_DNA"/>
</dbReference>
<protein>
    <submittedName>
        <fullName evidence="2">Uncharacterized protein</fullName>
    </submittedName>
</protein>
<evidence type="ECO:0000313" key="2">
    <source>
        <dbReference type="EMBL" id="HIZ42460.1"/>
    </source>
</evidence>
<feature type="transmembrane region" description="Helical" evidence="1">
    <location>
        <begin position="12"/>
        <end position="33"/>
    </location>
</feature>
<comment type="caution">
    <text evidence="2">The sequence shown here is derived from an EMBL/GenBank/DDBJ whole genome shotgun (WGS) entry which is preliminary data.</text>
</comment>
<gene>
    <name evidence="2" type="ORF">H9811_07850</name>
</gene>
<evidence type="ECO:0000256" key="1">
    <source>
        <dbReference type="SAM" id="Phobius"/>
    </source>
</evidence>
<keyword evidence="1" id="KW-0472">Membrane</keyword>
<keyword evidence="1" id="KW-1133">Transmembrane helix</keyword>
<name>A0A9D2ES23_9FIRM</name>